<dbReference type="OrthoDB" id="274943at2"/>
<organism evidence="2 3">
    <name type="scientific">Rubripirellula lacrimiformis</name>
    <dbReference type="NCBI Taxonomy" id="1930273"/>
    <lineage>
        <taxon>Bacteria</taxon>
        <taxon>Pseudomonadati</taxon>
        <taxon>Planctomycetota</taxon>
        <taxon>Planctomycetia</taxon>
        <taxon>Pirellulales</taxon>
        <taxon>Pirellulaceae</taxon>
        <taxon>Rubripirellula</taxon>
    </lineage>
</organism>
<sequence length="277" mass="30806">MTDAIPEPPPLTFDRVVLAHRVVQLGMLAGLLWKISYFVAAMEVYRRIPLRDDFFPDAMQSTNVLIAAFMATCAAIVLNIVTASRPLQLVCGAVTLLGSTVLCIHQGSYNDMTFVTTWWTALWSLWYIAGMTSTDADAFLRRAAFLSRLILSMILLGGAAGKWTGEYWSGEVFFDIYFRNRDFWLFNLLRDNLTAETLREVATWYSRKVIIVETVAGLGLWMLPARWAAAVGIVLLSSIALLSNFLLFSVLMCLIGLASVGFFAKPSKPTGPKRQTA</sequence>
<feature type="transmembrane region" description="Helical" evidence="1">
    <location>
        <begin position="215"/>
        <end position="239"/>
    </location>
</feature>
<accession>A0A517N623</accession>
<feature type="transmembrane region" description="Helical" evidence="1">
    <location>
        <begin position="63"/>
        <end position="81"/>
    </location>
</feature>
<keyword evidence="3" id="KW-1185">Reference proteome</keyword>
<evidence type="ECO:0008006" key="4">
    <source>
        <dbReference type="Google" id="ProtNLM"/>
    </source>
</evidence>
<reference evidence="2 3" key="1">
    <citation type="submission" date="2019-02" db="EMBL/GenBank/DDBJ databases">
        <title>Deep-cultivation of Planctomycetes and their phenomic and genomic characterization uncovers novel biology.</title>
        <authorList>
            <person name="Wiegand S."/>
            <person name="Jogler M."/>
            <person name="Boedeker C."/>
            <person name="Pinto D."/>
            <person name="Vollmers J."/>
            <person name="Rivas-Marin E."/>
            <person name="Kohn T."/>
            <person name="Peeters S.H."/>
            <person name="Heuer A."/>
            <person name="Rast P."/>
            <person name="Oberbeckmann S."/>
            <person name="Bunk B."/>
            <person name="Jeske O."/>
            <person name="Meyerdierks A."/>
            <person name="Storesund J.E."/>
            <person name="Kallscheuer N."/>
            <person name="Luecker S."/>
            <person name="Lage O.M."/>
            <person name="Pohl T."/>
            <person name="Merkel B.J."/>
            <person name="Hornburger P."/>
            <person name="Mueller R.-W."/>
            <person name="Bruemmer F."/>
            <person name="Labrenz M."/>
            <person name="Spormann A.M."/>
            <person name="Op den Camp H."/>
            <person name="Overmann J."/>
            <person name="Amann R."/>
            <person name="Jetten M.S.M."/>
            <person name="Mascher T."/>
            <person name="Medema M.H."/>
            <person name="Devos D.P."/>
            <person name="Kaster A.-K."/>
            <person name="Ovreas L."/>
            <person name="Rohde M."/>
            <person name="Galperin M.Y."/>
            <person name="Jogler C."/>
        </authorList>
    </citation>
    <scope>NUCLEOTIDE SEQUENCE [LARGE SCALE GENOMIC DNA]</scope>
    <source>
        <strain evidence="2 3">K22_7</strain>
    </source>
</reference>
<keyword evidence="1" id="KW-0812">Transmembrane</keyword>
<dbReference type="KEGG" id="rlc:K227x_09520"/>
<feature type="transmembrane region" description="Helical" evidence="1">
    <location>
        <begin position="87"/>
        <end position="105"/>
    </location>
</feature>
<keyword evidence="1" id="KW-0472">Membrane</keyword>
<dbReference type="AlphaFoldDB" id="A0A517N623"/>
<dbReference type="RefSeq" id="WP_145168274.1">
    <property type="nucleotide sequence ID" value="NZ_CP036525.1"/>
</dbReference>
<protein>
    <recommendedName>
        <fullName evidence="4">HTTM domain-containing protein</fullName>
    </recommendedName>
</protein>
<proteinExistence type="predicted"/>
<keyword evidence="1" id="KW-1133">Transmembrane helix</keyword>
<feature type="transmembrane region" description="Helical" evidence="1">
    <location>
        <begin position="22"/>
        <end position="42"/>
    </location>
</feature>
<evidence type="ECO:0000313" key="2">
    <source>
        <dbReference type="EMBL" id="QDT02574.1"/>
    </source>
</evidence>
<name>A0A517N623_9BACT</name>
<gene>
    <name evidence="2" type="ORF">K227x_09520</name>
</gene>
<dbReference type="Proteomes" id="UP000318538">
    <property type="component" value="Chromosome"/>
</dbReference>
<feature type="transmembrane region" description="Helical" evidence="1">
    <location>
        <begin position="143"/>
        <end position="161"/>
    </location>
</feature>
<dbReference type="EMBL" id="CP036525">
    <property type="protein sequence ID" value="QDT02574.1"/>
    <property type="molecule type" value="Genomic_DNA"/>
</dbReference>
<feature type="transmembrane region" description="Helical" evidence="1">
    <location>
        <begin position="112"/>
        <end position="131"/>
    </location>
</feature>
<feature type="transmembrane region" description="Helical" evidence="1">
    <location>
        <begin position="245"/>
        <end position="264"/>
    </location>
</feature>
<evidence type="ECO:0000313" key="3">
    <source>
        <dbReference type="Proteomes" id="UP000318538"/>
    </source>
</evidence>
<evidence type="ECO:0000256" key="1">
    <source>
        <dbReference type="SAM" id="Phobius"/>
    </source>
</evidence>